<dbReference type="Gene3D" id="1.10.443.10">
    <property type="entry name" value="Intergrase catalytic core"/>
    <property type="match status" value="1"/>
</dbReference>
<dbReference type="GO" id="GO:0006310">
    <property type="term" value="P:DNA recombination"/>
    <property type="evidence" value="ECO:0007669"/>
    <property type="project" value="UniProtKB-KW"/>
</dbReference>
<accession>A0A1N7NRC4</accession>
<protein>
    <submittedName>
        <fullName evidence="6">Site-specific recombinase XerD</fullName>
    </submittedName>
</protein>
<dbReference type="SUPFAM" id="SSF56349">
    <property type="entry name" value="DNA breaking-rejoining enzymes"/>
    <property type="match status" value="1"/>
</dbReference>
<dbReference type="Proteomes" id="UP000186246">
    <property type="component" value="Unassembled WGS sequence"/>
</dbReference>
<keyword evidence="3" id="KW-0238">DNA-binding</keyword>
<evidence type="ECO:0000259" key="5">
    <source>
        <dbReference type="PROSITE" id="PS51898"/>
    </source>
</evidence>
<dbReference type="InterPro" id="IPR011010">
    <property type="entry name" value="DNA_brk_join_enz"/>
</dbReference>
<dbReference type="PANTHER" id="PTHR30349">
    <property type="entry name" value="PHAGE INTEGRASE-RELATED"/>
    <property type="match status" value="1"/>
</dbReference>
<dbReference type="GO" id="GO:0003677">
    <property type="term" value="F:DNA binding"/>
    <property type="evidence" value="ECO:0007669"/>
    <property type="project" value="UniProtKB-KW"/>
</dbReference>
<organism evidence="6 7">
    <name type="scientific">Chryseobacterium piscicola</name>
    <dbReference type="NCBI Taxonomy" id="551459"/>
    <lineage>
        <taxon>Bacteria</taxon>
        <taxon>Pseudomonadati</taxon>
        <taxon>Bacteroidota</taxon>
        <taxon>Flavobacteriia</taxon>
        <taxon>Flavobacteriales</taxon>
        <taxon>Weeksellaceae</taxon>
        <taxon>Chryseobacterium group</taxon>
        <taxon>Chryseobacterium</taxon>
    </lineage>
</organism>
<dbReference type="EMBL" id="FTOJ01000009">
    <property type="protein sequence ID" value="SIT00798.1"/>
    <property type="molecule type" value="Genomic_DNA"/>
</dbReference>
<dbReference type="PROSITE" id="PS51898">
    <property type="entry name" value="TYR_RECOMBINASE"/>
    <property type="match status" value="1"/>
</dbReference>
<dbReference type="InterPro" id="IPR010998">
    <property type="entry name" value="Integrase_recombinase_N"/>
</dbReference>
<evidence type="ECO:0000313" key="7">
    <source>
        <dbReference type="Proteomes" id="UP000186246"/>
    </source>
</evidence>
<name>A0A1N7NRC4_9FLAO</name>
<dbReference type="STRING" id="551459.SAMN05421796_1091"/>
<dbReference type="Pfam" id="PF13495">
    <property type="entry name" value="Phage_int_SAM_4"/>
    <property type="match status" value="1"/>
</dbReference>
<evidence type="ECO:0000256" key="1">
    <source>
        <dbReference type="ARBA" id="ARBA00008857"/>
    </source>
</evidence>
<dbReference type="InterPro" id="IPR050090">
    <property type="entry name" value="Tyrosine_recombinase_XerCD"/>
</dbReference>
<dbReference type="PANTHER" id="PTHR30349:SF64">
    <property type="entry name" value="PROPHAGE INTEGRASE INTD-RELATED"/>
    <property type="match status" value="1"/>
</dbReference>
<comment type="similarity">
    <text evidence="1">Belongs to the 'phage' integrase family.</text>
</comment>
<evidence type="ECO:0000256" key="3">
    <source>
        <dbReference type="ARBA" id="ARBA00023125"/>
    </source>
</evidence>
<dbReference type="GO" id="GO:0015074">
    <property type="term" value="P:DNA integration"/>
    <property type="evidence" value="ECO:0007669"/>
    <property type="project" value="UniProtKB-KW"/>
</dbReference>
<dbReference type="Gene3D" id="1.10.150.130">
    <property type="match status" value="1"/>
</dbReference>
<proteinExistence type="inferred from homology"/>
<feature type="domain" description="Tyr recombinase" evidence="5">
    <location>
        <begin position="186"/>
        <end position="358"/>
    </location>
</feature>
<dbReference type="InterPro" id="IPR004107">
    <property type="entry name" value="Integrase_SAM-like_N"/>
</dbReference>
<keyword evidence="2" id="KW-0229">DNA integration</keyword>
<dbReference type="AlphaFoldDB" id="A0A1N7NRC4"/>
<reference evidence="7" key="1">
    <citation type="submission" date="2017-01" db="EMBL/GenBank/DDBJ databases">
        <authorList>
            <person name="Varghese N."/>
            <person name="Submissions S."/>
        </authorList>
    </citation>
    <scope>NUCLEOTIDE SEQUENCE [LARGE SCALE GENOMIC DNA]</scope>
    <source>
        <strain evidence="7">DSM 21068</strain>
    </source>
</reference>
<gene>
    <name evidence="6" type="ORF">SAMN05421796_1091</name>
</gene>
<dbReference type="RefSeq" id="WP_228417234.1">
    <property type="nucleotide sequence ID" value="NZ_FTOJ01000009.1"/>
</dbReference>
<keyword evidence="4" id="KW-0233">DNA recombination</keyword>
<dbReference type="InterPro" id="IPR013762">
    <property type="entry name" value="Integrase-like_cat_sf"/>
</dbReference>
<sequence length="363" mass="42315">MDTENTQLVFDPEIFHFEIGTHHGKNIIWVKFPYKKESIALLKKYSKPKWSQSQKSWYVADSKNYRKLLGLEFSVVGKEAITKIAPENWQQFQKFINQLKLKAYSENTIRTYSVEFAQLLYVLKSHPVESMTEERLKSYFLYCIEKLNISENHLQSRINAIKFYFEQVLHRQKMFIDIPRPKKPLLLPKALNTAEISKIIAATENSKHQLILKMCYGMGLRVSEIVNIKIEDIDSKAMRVLIARTKGKKDRYVNLPESIIEELRQYYKCYQPKIYLFEGQFGGKYSVRSAQSVFKIAMNKAGIRKTVGIHSLRHSYATHLLELGTDISLIQKLLGHNDIKTTLIYTNVTDKHTRNVKSPLDSL</sequence>
<evidence type="ECO:0000256" key="2">
    <source>
        <dbReference type="ARBA" id="ARBA00022908"/>
    </source>
</evidence>
<dbReference type="Pfam" id="PF00589">
    <property type="entry name" value="Phage_integrase"/>
    <property type="match status" value="1"/>
</dbReference>
<evidence type="ECO:0000313" key="6">
    <source>
        <dbReference type="EMBL" id="SIT00798.1"/>
    </source>
</evidence>
<evidence type="ECO:0000256" key="4">
    <source>
        <dbReference type="ARBA" id="ARBA00023172"/>
    </source>
</evidence>
<dbReference type="InterPro" id="IPR002104">
    <property type="entry name" value="Integrase_catalytic"/>
</dbReference>